<keyword evidence="4 11" id="KW-0658">Purine biosynthesis</keyword>
<dbReference type="Pfam" id="PF00763">
    <property type="entry name" value="THF_DHG_CYH"/>
    <property type="match status" value="1"/>
</dbReference>
<accession>A0A5C6WU75</accession>
<gene>
    <name evidence="11" type="primary">folD</name>
    <name evidence="14" type="ORF">FRC96_19910</name>
</gene>
<dbReference type="FunFam" id="3.40.50.720:FF:000006">
    <property type="entry name" value="Bifunctional protein FolD"/>
    <property type="match status" value="1"/>
</dbReference>
<keyword evidence="6 11" id="KW-0521">NADP</keyword>
<keyword evidence="9 11" id="KW-0486">Methionine biosynthesis</keyword>
<feature type="domain" description="Tetrahydrofolate dehydrogenase/cyclohydrolase NAD(P)-binding" evidence="13">
    <location>
        <begin position="155"/>
        <end position="294"/>
    </location>
</feature>
<comment type="caution">
    <text evidence="14">The sequence shown here is derived from an EMBL/GenBank/DDBJ whole genome shotgun (WGS) entry which is preliminary data.</text>
</comment>
<evidence type="ECO:0000256" key="5">
    <source>
        <dbReference type="ARBA" id="ARBA00022801"/>
    </source>
</evidence>
<comment type="similarity">
    <text evidence="11">Belongs to the tetrahydrofolate dehydrogenase/cyclohydrolase family.</text>
</comment>
<dbReference type="InterPro" id="IPR020867">
    <property type="entry name" value="THF_DH/CycHdrlase_CS"/>
</dbReference>
<comment type="function">
    <text evidence="11">Catalyzes the oxidation of 5,10-methylenetetrahydrofolate to 5,10-methenyltetrahydrofolate and then the hydrolysis of 5,10-methenyltetrahydrofolate to 10-formyltetrahydrofolate.</text>
</comment>
<evidence type="ECO:0000256" key="4">
    <source>
        <dbReference type="ARBA" id="ARBA00022755"/>
    </source>
</evidence>
<dbReference type="InterPro" id="IPR020631">
    <property type="entry name" value="THF_DH/CycHdrlase_NAD-bd_dom"/>
</dbReference>
<feature type="domain" description="Tetrahydrofolate dehydrogenase/cyclohydrolase catalytic" evidence="12">
    <location>
        <begin position="22"/>
        <end position="136"/>
    </location>
</feature>
<evidence type="ECO:0000256" key="8">
    <source>
        <dbReference type="ARBA" id="ARBA00023102"/>
    </source>
</evidence>
<dbReference type="AlphaFoldDB" id="A0A5C6WU75"/>
<dbReference type="CDD" id="cd01080">
    <property type="entry name" value="NAD_bind_m-THF_DH_Cyclohyd"/>
    <property type="match status" value="1"/>
</dbReference>
<feature type="binding site" evidence="11">
    <location>
        <begin position="181"/>
        <end position="183"/>
    </location>
    <ligand>
        <name>NADP(+)</name>
        <dbReference type="ChEBI" id="CHEBI:58349"/>
    </ligand>
</feature>
<proteinExistence type="inferred from homology"/>
<comment type="catalytic activity">
    <reaction evidence="11">
        <text>(6R)-5,10-methylene-5,6,7,8-tetrahydrofolate + NADP(+) = (6R)-5,10-methenyltetrahydrofolate + NADPH</text>
        <dbReference type="Rhea" id="RHEA:22812"/>
        <dbReference type="ChEBI" id="CHEBI:15636"/>
        <dbReference type="ChEBI" id="CHEBI:57455"/>
        <dbReference type="ChEBI" id="CHEBI:57783"/>
        <dbReference type="ChEBI" id="CHEBI:58349"/>
        <dbReference type="EC" id="1.5.1.5"/>
    </reaction>
</comment>
<dbReference type="Pfam" id="PF02882">
    <property type="entry name" value="THF_DHG_CYH_C"/>
    <property type="match status" value="1"/>
</dbReference>
<keyword evidence="10 11" id="KW-0511">Multifunctional enzyme</keyword>
<dbReference type="EC" id="1.5.1.5" evidence="11"/>
<evidence type="ECO:0000256" key="7">
    <source>
        <dbReference type="ARBA" id="ARBA00023002"/>
    </source>
</evidence>
<dbReference type="InterPro" id="IPR046346">
    <property type="entry name" value="Aminoacid_DH-like_N_sf"/>
</dbReference>
<comment type="subunit">
    <text evidence="2 11">Homodimer.</text>
</comment>
<dbReference type="SUPFAM" id="SSF53223">
    <property type="entry name" value="Aminoacid dehydrogenase-like, N-terminal domain"/>
    <property type="match status" value="1"/>
</dbReference>
<dbReference type="Gene3D" id="3.40.50.720">
    <property type="entry name" value="NAD(P)-binding Rossmann-like Domain"/>
    <property type="match status" value="1"/>
</dbReference>
<dbReference type="Proteomes" id="UP000321046">
    <property type="component" value="Unassembled WGS sequence"/>
</dbReference>
<evidence type="ECO:0000259" key="13">
    <source>
        <dbReference type="Pfam" id="PF02882"/>
    </source>
</evidence>
<reference evidence="14 15" key="1">
    <citation type="submission" date="2019-08" db="EMBL/GenBank/DDBJ databases">
        <title>Bradymonadales sp. TMQ2.</title>
        <authorList>
            <person name="Liang Q."/>
        </authorList>
    </citation>
    <scope>NUCLEOTIDE SEQUENCE [LARGE SCALE GENOMIC DNA]</scope>
    <source>
        <strain evidence="14 15">TMQ2</strain>
    </source>
</reference>
<dbReference type="InterPro" id="IPR036291">
    <property type="entry name" value="NAD(P)-bd_dom_sf"/>
</dbReference>
<dbReference type="GO" id="GO:0000105">
    <property type="term" value="P:L-histidine biosynthetic process"/>
    <property type="evidence" value="ECO:0007669"/>
    <property type="project" value="UniProtKB-KW"/>
</dbReference>
<comment type="catalytic activity">
    <reaction evidence="11">
        <text>(6R)-5,10-methenyltetrahydrofolate + H2O = (6R)-10-formyltetrahydrofolate + H(+)</text>
        <dbReference type="Rhea" id="RHEA:23700"/>
        <dbReference type="ChEBI" id="CHEBI:15377"/>
        <dbReference type="ChEBI" id="CHEBI:15378"/>
        <dbReference type="ChEBI" id="CHEBI:57455"/>
        <dbReference type="ChEBI" id="CHEBI:195366"/>
        <dbReference type="EC" id="3.5.4.9"/>
    </reaction>
</comment>
<dbReference type="EC" id="3.5.4.9" evidence="11"/>
<feature type="binding site" evidence="11">
    <location>
        <position position="247"/>
    </location>
    <ligand>
        <name>NADP(+)</name>
        <dbReference type="ChEBI" id="CHEBI:58349"/>
    </ligand>
</feature>
<dbReference type="PANTHER" id="PTHR48099:SF5">
    <property type="entry name" value="C-1-TETRAHYDROFOLATE SYNTHASE, CYTOPLASMIC"/>
    <property type="match status" value="1"/>
</dbReference>
<keyword evidence="11" id="KW-0028">Amino-acid biosynthesis</keyword>
<protein>
    <recommendedName>
        <fullName evidence="11">Bifunctional protein FolD</fullName>
    </recommendedName>
    <domain>
        <recommendedName>
            <fullName evidence="11">Methylenetetrahydrofolate dehydrogenase</fullName>
            <ecNumber evidence="11">1.5.1.5</ecNumber>
        </recommendedName>
    </domain>
    <domain>
        <recommendedName>
            <fullName evidence="11">Methenyltetrahydrofolate cyclohydrolase</fullName>
            <ecNumber evidence="11">3.5.4.9</ecNumber>
        </recommendedName>
    </domain>
</protein>
<evidence type="ECO:0000256" key="3">
    <source>
        <dbReference type="ARBA" id="ARBA00022563"/>
    </source>
</evidence>
<sequence length="333" mass="35006">MVFEIATQPLREAAQAGAPGVLNGKAVAAALLAQVEVATAALARRDIVPTLAVVRVGDDVASEIYVRHKERACAKVGIAFRQEHLPATATQAEVLASLRRLNDDDDVHGILLQLPLPGDMNGADLLTAIDPRKDVDGFHPLNLGGLMSGHAVLEPCTPRGVMTLLAASGVELTGRRAVVIGRSVIVGRPMSLMLARANATVTLCHRHTRELAEIVSQAEVLVVATGVAGLVRGEWIRPGAVVIDVGISRVNGKLRGDVDFEGARQRAGAITPVPGGVGPMTVATLMENLIRAVCVRHGLIFRNGELIDAASAGVRFDSGVGLAPWRARPITPR</sequence>
<evidence type="ECO:0000256" key="6">
    <source>
        <dbReference type="ARBA" id="ARBA00022857"/>
    </source>
</evidence>
<dbReference type="GO" id="GO:0035999">
    <property type="term" value="P:tetrahydrofolate interconversion"/>
    <property type="evidence" value="ECO:0007669"/>
    <property type="project" value="UniProtKB-UniRule"/>
</dbReference>
<keyword evidence="5 11" id="KW-0378">Hydrolase</keyword>
<organism evidence="14 15">
    <name type="scientific">Lujinxingia vulgaris</name>
    <dbReference type="NCBI Taxonomy" id="2600176"/>
    <lineage>
        <taxon>Bacteria</taxon>
        <taxon>Deltaproteobacteria</taxon>
        <taxon>Bradymonadales</taxon>
        <taxon>Lujinxingiaceae</taxon>
        <taxon>Lujinxingia</taxon>
    </lineage>
</organism>
<dbReference type="GO" id="GO:0006164">
    <property type="term" value="P:purine nucleotide biosynthetic process"/>
    <property type="evidence" value="ECO:0007669"/>
    <property type="project" value="UniProtKB-KW"/>
</dbReference>
<dbReference type="InterPro" id="IPR020630">
    <property type="entry name" value="THF_DH/CycHdrlase_cat_dom"/>
</dbReference>
<dbReference type="PANTHER" id="PTHR48099">
    <property type="entry name" value="C-1-TETRAHYDROFOLATE SYNTHASE, CYTOPLASMIC-RELATED"/>
    <property type="match status" value="1"/>
</dbReference>
<evidence type="ECO:0000256" key="10">
    <source>
        <dbReference type="ARBA" id="ARBA00023268"/>
    </source>
</evidence>
<dbReference type="FunFam" id="3.40.50.10860:FF:000005">
    <property type="entry name" value="C-1-tetrahydrofolate synthase, cytoplasmic, putative"/>
    <property type="match status" value="1"/>
</dbReference>
<evidence type="ECO:0000256" key="9">
    <source>
        <dbReference type="ARBA" id="ARBA00023167"/>
    </source>
</evidence>
<dbReference type="OrthoDB" id="9803580at2"/>
<dbReference type="GO" id="GO:0005829">
    <property type="term" value="C:cytosol"/>
    <property type="evidence" value="ECO:0007669"/>
    <property type="project" value="TreeGrafter"/>
</dbReference>
<comment type="caution">
    <text evidence="11">Lacks conserved residue(s) required for the propagation of feature annotation.</text>
</comment>
<dbReference type="UniPathway" id="UPA00193"/>
<dbReference type="PROSITE" id="PS00767">
    <property type="entry name" value="THF_DHG_CYH_2"/>
    <property type="match status" value="1"/>
</dbReference>
<dbReference type="GO" id="GO:0004477">
    <property type="term" value="F:methenyltetrahydrofolate cyclohydrolase activity"/>
    <property type="evidence" value="ECO:0007669"/>
    <property type="project" value="UniProtKB-UniRule"/>
</dbReference>
<dbReference type="PRINTS" id="PR00085">
    <property type="entry name" value="THFDHDRGNASE"/>
</dbReference>
<evidence type="ECO:0000259" key="12">
    <source>
        <dbReference type="Pfam" id="PF00763"/>
    </source>
</evidence>
<dbReference type="SUPFAM" id="SSF51735">
    <property type="entry name" value="NAD(P)-binding Rossmann-fold domains"/>
    <property type="match status" value="1"/>
</dbReference>
<dbReference type="InterPro" id="IPR000672">
    <property type="entry name" value="THF_DH/CycHdrlase"/>
</dbReference>
<dbReference type="PROSITE" id="PS00766">
    <property type="entry name" value="THF_DHG_CYH_1"/>
    <property type="match status" value="1"/>
</dbReference>
<evidence type="ECO:0000313" key="15">
    <source>
        <dbReference type="Proteomes" id="UP000321046"/>
    </source>
</evidence>
<dbReference type="EMBL" id="VOSL01000144">
    <property type="protein sequence ID" value="TXD31917.1"/>
    <property type="molecule type" value="Genomic_DNA"/>
</dbReference>
<evidence type="ECO:0000256" key="2">
    <source>
        <dbReference type="ARBA" id="ARBA00011738"/>
    </source>
</evidence>
<evidence type="ECO:0000256" key="1">
    <source>
        <dbReference type="ARBA" id="ARBA00004777"/>
    </source>
</evidence>
<name>A0A5C6WU75_9DELT</name>
<evidence type="ECO:0000256" key="11">
    <source>
        <dbReference type="HAMAP-Rule" id="MF_01576"/>
    </source>
</evidence>
<dbReference type="HAMAP" id="MF_01576">
    <property type="entry name" value="THF_DHG_CYH"/>
    <property type="match status" value="1"/>
</dbReference>
<evidence type="ECO:0000313" key="14">
    <source>
        <dbReference type="EMBL" id="TXD31917.1"/>
    </source>
</evidence>
<comment type="pathway">
    <text evidence="1 11">One-carbon metabolism; tetrahydrofolate interconversion.</text>
</comment>
<dbReference type="Gene3D" id="3.40.50.10860">
    <property type="entry name" value="Leucine Dehydrogenase, chain A, domain 1"/>
    <property type="match status" value="1"/>
</dbReference>
<keyword evidence="3 11" id="KW-0554">One-carbon metabolism</keyword>
<keyword evidence="7 11" id="KW-0560">Oxidoreductase</keyword>
<dbReference type="GO" id="GO:0009086">
    <property type="term" value="P:methionine biosynthetic process"/>
    <property type="evidence" value="ECO:0007669"/>
    <property type="project" value="UniProtKB-KW"/>
</dbReference>
<dbReference type="GO" id="GO:0004488">
    <property type="term" value="F:methylenetetrahydrofolate dehydrogenase (NADP+) activity"/>
    <property type="evidence" value="ECO:0007669"/>
    <property type="project" value="UniProtKB-UniRule"/>
</dbReference>
<keyword evidence="8 11" id="KW-0368">Histidine biosynthesis</keyword>